<sequence length="540" mass="60506">MEMPIYNSLYPSTVSLPAYNVRALGVVGNGIRKETRAIQQIIDQCAQHGGGTIYFPAGIYLTGSLHLRSFITLYLDAGATLLFSRDFEDYPPVQTRWEGVECYGFSPLIYGNNLENISVIGRGTLDGQGSVWWDAFKERREQGRTGPETEFERELARLNTGYESSGSGGGGRETQFLRPPLVQFMNCRNVHLEGLTHQNSPFWNTHLVYCENVVIRSVTFKNPPNAPNTDGLDLDSCRNVRVSDCYFDVGDDCLCLKSGMDADGRRVGKPTENITITNCTMLHGHGGVVIGSEIAGSVRNVTISNCIFLGTDRGIRLKARRGRGGIVEDLRVSNILMKRVLSPIVMNMFYRCGAKPEDWYFSSEPQPITETTPVFRNMAFANITAREVRAAAGFLHGLPEMPIQEVRFHDLLIEMSPLLEEITEPPAMMFGLKPMAGKGIWGKYLQDVQFAHVRIETQQGEGLFLEESQDIEIYRFSLKNFRKEIPGIVLNQVENACIHACLQGSLSENFIQLQGQQTRNIFLDDRYFTHVTQGFLPRSG</sequence>
<dbReference type="SUPFAM" id="SSF51126">
    <property type="entry name" value="Pectin lyase-like"/>
    <property type="match status" value="1"/>
</dbReference>
<keyword evidence="2 4" id="KW-0378">Hydrolase</keyword>
<dbReference type="Pfam" id="PF00295">
    <property type="entry name" value="Glyco_hydro_28"/>
    <property type="match status" value="1"/>
</dbReference>
<dbReference type="Proteomes" id="UP000030661">
    <property type="component" value="Unassembled WGS sequence"/>
</dbReference>
<reference evidence="6" key="1">
    <citation type="journal article" date="2015" name="PeerJ">
        <title>First genomic representation of candidate bacterial phylum KSB3 points to enhanced environmental sensing as a trigger of wastewater bulking.</title>
        <authorList>
            <person name="Sekiguchi Y."/>
            <person name="Ohashi A."/>
            <person name="Parks D.H."/>
            <person name="Yamauchi T."/>
            <person name="Tyson G.W."/>
            <person name="Hugenholtz P."/>
        </authorList>
    </citation>
    <scope>NUCLEOTIDE SEQUENCE [LARGE SCALE GENOMIC DNA]</scope>
</reference>
<dbReference type="PANTHER" id="PTHR31339:SF9">
    <property type="entry name" value="PLASMIN AND FIBRONECTIN-BINDING PROTEIN A"/>
    <property type="match status" value="1"/>
</dbReference>
<dbReference type="InterPro" id="IPR012334">
    <property type="entry name" value="Pectin_lyas_fold"/>
</dbReference>
<keyword evidence="3 4" id="KW-0326">Glycosidase</keyword>
<dbReference type="SMART" id="SM00710">
    <property type="entry name" value="PbH1"/>
    <property type="match status" value="5"/>
</dbReference>
<dbReference type="eggNOG" id="COG5434">
    <property type="taxonomic scope" value="Bacteria"/>
</dbReference>
<dbReference type="Pfam" id="PF12708">
    <property type="entry name" value="Pect-lyase_RHGA_epim"/>
    <property type="match status" value="1"/>
</dbReference>
<comment type="similarity">
    <text evidence="1 4">Belongs to the glycosyl hydrolase 28 family.</text>
</comment>
<dbReference type="PANTHER" id="PTHR31339">
    <property type="entry name" value="PECTIN LYASE-RELATED"/>
    <property type="match status" value="1"/>
</dbReference>
<evidence type="ECO:0000256" key="2">
    <source>
        <dbReference type="ARBA" id="ARBA00022801"/>
    </source>
</evidence>
<accession>A0A0S6W9R0</accession>
<proteinExistence type="inferred from homology"/>
<dbReference type="STRING" id="1499967.U27_02034"/>
<dbReference type="EMBL" id="DF820463">
    <property type="protein sequence ID" value="GAK55202.1"/>
    <property type="molecule type" value="Genomic_DNA"/>
</dbReference>
<evidence type="ECO:0000313" key="6">
    <source>
        <dbReference type="EMBL" id="GAK55202.1"/>
    </source>
</evidence>
<evidence type="ECO:0000256" key="1">
    <source>
        <dbReference type="ARBA" id="ARBA00008834"/>
    </source>
</evidence>
<evidence type="ECO:0000313" key="7">
    <source>
        <dbReference type="Proteomes" id="UP000030661"/>
    </source>
</evidence>
<dbReference type="AlphaFoldDB" id="A0A0S6W9R0"/>
<dbReference type="InterPro" id="IPR011050">
    <property type="entry name" value="Pectin_lyase_fold/virulence"/>
</dbReference>
<evidence type="ECO:0000256" key="4">
    <source>
        <dbReference type="RuleBase" id="RU361169"/>
    </source>
</evidence>
<dbReference type="PROSITE" id="PS00502">
    <property type="entry name" value="POLYGALACTURONASE"/>
    <property type="match status" value="1"/>
</dbReference>
<organism evidence="6">
    <name type="scientific">Vecturithrix granuli</name>
    <dbReference type="NCBI Taxonomy" id="1499967"/>
    <lineage>
        <taxon>Bacteria</taxon>
        <taxon>Candidatus Moduliflexota</taxon>
        <taxon>Candidatus Vecturitrichia</taxon>
        <taxon>Candidatus Vecturitrichales</taxon>
        <taxon>Candidatus Vecturitrichaceae</taxon>
        <taxon>Candidatus Vecturithrix</taxon>
    </lineage>
</organism>
<dbReference type="InterPro" id="IPR051801">
    <property type="entry name" value="GH28_Enzymes"/>
</dbReference>
<protein>
    <submittedName>
        <fullName evidence="6">Hypothetical conserved protein</fullName>
    </submittedName>
</protein>
<dbReference type="GO" id="GO:0005975">
    <property type="term" value="P:carbohydrate metabolic process"/>
    <property type="evidence" value="ECO:0007669"/>
    <property type="project" value="InterPro"/>
</dbReference>
<dbReference type="InterPro" id="IPR006626">
    <property type="entry name" value="PbH1"/>
</dbReference>
<feature type="domain" description="Rhamnogalacturonase A/B/Epimerase-like pectate lyase" evidence="5">
    <location>
        <begin position="19"/>
        <end position="73"/>
    </location>
</feature>
<dbReference type="InterPro" id="IPR024535">
    <property type="entry name" value="RHGA/B-epi-like_pectate_lyase"/>
</dbReference>
<name>A0A0S6W9R0_VECG1</name>
<gene>
    <name evidence="6" type="ORF">U27_02034</name>
</gene>
<keyword evidence="7" id="KW-1185">Reference proteome</keyword>
<evidence type="ECO:0000259" key="5">
    <source>
        <dbReference type="Pfam" id="PF12708"/>
    </source>
</evidence>
<dbReference type="GO" id="GO:0004650">
    <property type="term" value="F:polygalacturonase activity"/>
    <property type="evidence" value="ECO:0007669"/>
    <property type="project" value="InterPro"/>
</dbReference>
<dbReference type="Gene3D" id="2.160.20.10">
    <property type="entry name" value="Single-stranded right-handed beta-helix, Pectin lyase-like"/>
    <property type="match status" value="1"/>
</dbReference>
<dbReference type="InterPro" id="IPR000743">
    <property type="entry name" value="Glyco_hydro_28"/>
</dbReference>
<dbReference type="HOGENOM" id="CLU_016031_8_3_0"/>
<evidence type="ECO:0000256" key="3">
    <source>
        <dbReference type="ARBA" id="ARBA00023295"/>
    </source>
</evidence>